<dbReference type="Pfam" id="PF08637">
    <property type="entry name" value="NCA2"/>
    <property type="match status" value="1"/>
</dbReference>
<feature type="transmembrane region" description="Helical" evidence="7">
    <location>
        <begin position="521"/>
        <end position="542"/>
    </location>
</feature>
<keyword evidence="2 7" id="KW-0812">Transmembrane</keyword>
<name>A0A166UBU1_9AGAM</name>
<evidence type="ECO:0000313" key="8">
    <source>
        <dbReference type="EMBL" id="KZP31535.1"/>
    </source>
</evidence>
<accession>A0A166UBU1</accession>
<keyword evidence="3 7" id="KW-1133">Transmembrane helix</keyword>
<dbReference type="Proteomes" id="UP000076532">
    <property type="component" value="Unassembled WGS sequence"/>
</dbReference>
<evidence type="ECO:0000256" key="1">
    <source>
        <dbReference type="ARBA" id="ARBA00004225"/>
    </source>
</evidence>
<dbReference type="PANTHER" id="PTHR28234">
    <property type="entry name" value="NUCLEAR CONTROL OF ATPASE PROTEIN 2"/>
    <property type="match status" value="1"/>
</dbReference>
<evidence type="ECO:0000313" key="9">
    <source>
        <dbReference type="Proteomes" id="UP000076532"/>
    </source>
</evidence>
<reference evidence="8 9" key="1">
    <citation type="journal article" date="2016" name="Mol. Biol. Evol.">
        <title>Comparative Genomics of Early-Diverging Mushroom-Forming Fungi Provides Insights into the Origins of Lignocellulose Decay Capabilities.</title>
        <authorList>
            <person name="Nagy L.G."/>
            <person name="Riley R."/>
            <person name="Tritt A."/>
            <person name="Adam C."/>
            <person name="Daum C."/>
            <person name="Floudas D."/>
            <person name="Sun H."/>
            <person name="Yadav J.S."/>
            <person name="Pangilinan J."/>
            <person name="Larsson K.H."/>
            <person name="Matsuura K."/>
            <person name="Barry K."/>
            <person name="Labutti K."/>
            <person name="Kuo R."/>
            <person name="Ohm R.A."/>
            <person name="Bhattacharya S.S."/>
            <person name="Shirouzu T."/>
            <person name="Yoshinaga Y."/>
            <person name="Martin F.M."/>
            <person name="Grigoriev I.V."/>
            <person name="Hibbett D.S."/>
        </authorList>
    </citation>
    <scope>NUCLEOTIDE SEQUENCE [LARGE SCALE GENOMIC DNA]</scope>
    <source>
        <strain evidence="8 9">CBS 109695</strain>
    </source>
</reference>
<gene>
    <name evidence="8" type="ORF">FIBSPDRAFT_724507</name>
</gene>
<evidence type="ECO:0000256" key="7">
    <source>
        <dbReference type="SAM" id="Phobius"/>
    </source>
</evidence>
<evidence type="ECO:0000256" key="5">
    <source>
        <dbReference type="ARBA" id="ARBA00023136"/>
    </source>
</evidence>
<keyword evidence="5 7" id="KW-0472">Membrane</keyword>
<evidence type="ECO:0000256" key="3">
    <source>
        <dbReference type="ARBA" id="ARBA00022989"/>
    </source>
</evidence>
<evidence type="ECO:0000256" key="4">
    <source>
        <dbReference type="ARBA" id="ARBA00023128"/>
    </source>
</evidence>
<sequence>MNTSFSAHYVRSLATSSPLLSVSDAAPNSKKHSLQALVASTSQPLSSSDTRIALKSLQSIENDHSSALSVADADGEEYALKRAVIGRAVVALYAEALDIYMQEASDAETEAEWWADVGRSRQSVAYYFLQTIPLRAVNMGRVVVAALRTRHVPITLSTFTPASLRRLFPSDSALRPHTLTTALFPHLKTHPYTIARPLTSPEPRSAGEKAATSFVSWAQSAIGVVTLPYELTRHECRVKRTDLEALRDARAEVLGALTGMRGELAAALDAAPADTQMAGFQVDDRLAAFVDMLRRAASGQLMSPAATPSSSLPSLASAPQSLLASVQTLASDSLRAHRAQHASYLAARGLRRPARLTLLWPRLLLLPPLAVLLVRAAYRSRAGIAELARDTGETVENFFRDWLVEPLMDVVKTIRAGGEEGVIVRKEGVTADFNSLERMTLSLAKDKLKYNQTQLAALSAQIRLGDLTPILEIYEEDIKHPLQSAVSGTLLRSMFVQVQKAKVDIDQALAGIDKLLKSQELTFAFVGVAPAFAVVYGVGGYLRALWSGGRGRGRHGGSRRRAAVWAAMRRIERLLVYQPRAAHAHSPSSPPSASSPPASSPGTAPIPPLTSGLLLLSVAQLRAFAETCLPARSALKEGFLEDVADLEDPGLGRAEKLRVVDRMWKSWGEVFGWGRMHG</sequence>
<dbReference type="AlphaFoldDB" id="A0A166UBU1"/>
<dbReference type="PANTHER" id="PTHR28234:SF1">
    <property type="entry name" value="NUCLEAR CONTROL OF ATPASE PROTEIN 2"/>
    <property type="match status" value="1"/>
</dbReference>
<organism evidence="8 9">
    <name type="scientific">Athelia psychrophila</name>
    <dbReference type="NCBI Taxonomy" id="1759441"/>
    <lineage>
        <taxon>Eukaryota</taxon>
        <taxon>Fungi</taxon>
        <taxon>Dikarya</taxon>
        <taxon>Basidiomycota</taxon>
        <taxon>Agaricomycotina</taxon>
        <taxon>Agaricomycetes</taxon>
        <taxon>Agaricomycetidae</taxon>
        <taxon>Atheliales</taxon>
        <taxon>Atheliaceae</taxon>
        <taxon>Athelia</taxon>
    </lineage>
</organism>
<evidence type="ECO:0000256" key="6">
    <source>
        <dbReference type="SAM" id="MobiDB-lite"/>
    </source>
</evidence>
<dbReference type="EMBL" id="KV417489">
    <property type="protein sequence ID" value="KZP31535.1"/>
    <property type="molecule type" value="Genomic_DNA"/>
</dbReference>
<dbReference type="STRING" id="436010.A0A166UBU1"/>
<dbReference type="GO" id="GO:0005741">
    <property type="term" value="C:mitochondrial outer membrane"/>
    <property type="evidence" value="ECO:0007669"/>
    <property type="project" value="TreeGrafter"/>
</dbReference>
<evidence type="ECO:0000256" key="2">
    <source>
        <dbReference type="ARBA" id="ARBA00022692"/>
    </source>
</evidence>
<dbReference type="InterPro" id="IPR013946">
    <property type="entry name" value="NCA2-like"/>
</dbReference>
<feature type="region of interest" description="Disordered" evidence="6">
    <location>
        <begin position="583"/>
        <end position="604"/>
    </location>
</feature>
<proteinExistence type="predicted"/>
<keyword evidence="4" id="KW-0496">Mitochondrion</keyword>
<keyword evidence="9" id="KW-1185">Reference proteome</keyword>
<comment type="subcellular location">
    <subcellularLocation>
        <location evidence="1">Mitochondrion membrane</location>
        <topology evidence="1">Multi-pass membrane protein</topology>
    </subcellularLocation>
</comment>
<dbReference type="OrthoDB" id="413313at2759"/>
<protein>
    <submittedName>
        <fullName evidence="8">NCA2-domain-containing protein</fullName>
    </submittedName>
</protein>